<protein>
    <submittedName>
        <fullName evidence="1">Uncharacterized protein</fullName>
    </submittedName>
</protein>
<dbReference type="EMBL" id="CM037159">
    <property type="protein sequence ID" value="KAH7865678.1"/>
    <property type="molecule type" value="Genomic_DNA"/>
</dbReference>
<dbReference type="Proteomes" id="UP000828048">
    <property type="component" value="Chromosome 9"/>
</dbReference>
<gene>
    <name evidence="1" type="ORF">Vadar_009737</name>
</gene>
<accession>A0ACB7ZIB0</accession>
<comment type="caution">
    <text evidence="1">The sequence shown here is derived from an EMBL/GenBank/DDBJ whole genome shotgun (WGS) entry which is preliminary data.</text>
</comment>
<keyword evidence="2" id="KW-1185">Reference proteome</keyword>
<name>A0ACB7ZIB0_9ERIC</name>
<evidence type="ECO:0000313" key="2">
    <source>
        <dbReference type="Proteomes" id="UP000828048"/>
    </source>
</evidence>
<evidence type="ECO:0000313" key="1">
    <source>
        <dbReference type="EMBL" id="KAH7865678.1"/>
    </source>
</evidence>
<organism evidence="1 2">
    <name type="scientific">Vaccinium darrowii</name>
    <dbReference type="NCBI Taxonomy" id="229202"/>
    <lineage>
        <taxon>Eukaryota</taxon>
        <taxon>Viridiplantae</taxon>
        <taxon>Streptophyta</taxon>
        <taxon>Embryophyta</taxon>
        <taxon>Tracheophyta</taxon>
        <taxon>Spermatophyta</taxon>
        <taxon>Magnoliopsida</taxon>
        <taxon>eudicotyledons</taxon>
        <taxon>Gunneridae</taxon>
        <taxon>Pentapetalae</taxon>
        <taxon>asterids</taxon>
        <taxon>Ericales</taxon>
        <taxon>Ericaceae</taxon>
        <taxon>Vaccinioideae</taxon>
        <taxon>Vaccinieae</taxon>
        <taxon>Vaccinium</taxon>
    </lineage>
</organism>
<reference evidence="1 2" key="1">
    <citation type="journal article" date="2021" name="Hortic Res">
        <title>High-quality reference genome and annotation aids understanding of berry development for evergreen blueberry (Vaccinium darrowii).</title>
        <authorList>
            <person name="Yu J."/>
            <person name="Hulse-Kemp A.M."/>
            <person name="Babiker E."/>
            <person name="Staton M."/>
        </authorList>
    </citation>
    <scope>NUCLEOTIDE SEQUENCE [LARGE SCALE GENOMIC DNA]</scope>
    <source>
        <strain evidence="2">cv. NJ 8807/NJ 8810</strain>
        <tissue evidence="1">Young leaf</tissue>
    </source>
</reference>
<sequence>MSKHIFIFLQLLLLLCIIHHFPTIIAQSPAPAPAASGPPDVVTILKKAGHFNTLVRLLKRTKMDARIFSLLNNSNPLTIFAPTDEAFSKLKSKTFKSLTYQQRIQLVQFHVVNLLISPSDFEMVSNPLSTQAGDNSNYKFPLNVTADDDQVSIKTGIVNASVNGTLYSDDQLAVYQVDRVLLPLGFFVSPPPVPAPPPLKEEASSPSDSSEEDEDDAKPSGAMPVIYNGLGVMSFMCSVIIAISLCV</sequence>
<proteinExistence type="predicted"/>